<dbReference type="EMBL" id="CP018477">
    <property type="protein sequence ID" value="ASV73422.1"/>
    <property type="molecule type" value="Genomic_DNA"/>
</dbReference>
<reference evidence="1 2" key="1">
    <citation type="journal article" name="Front. Microbiol.">
        <title>Sugar Metabolism of the First Thermophilic Planctomycete Thermogutta terrifontis: Comparative Genomic and Transcriptomic Approaches.</title>
        <authorList>
            <person name="Elcheninov A.G."/>
            <person name="Menzel P."/>
            <person name="Gudbergsdottir S.R."/>
            <person name="Slesarev A.I."/>
            <person name="Kadnikov V.V."/>
            <person name="Krogh A."/>
            <person name="Bonch-Osmolovskaya E.A."/>
            <person name="Peng X."/>
            <person name="Kublanov I.V."/>
        </authorList>
    </citation>
    <scope>NUCLEOTIDE SEQUENCE [LARGE SCALE GENOMIC DNA]</scope>
    <source>
        <strain evidence="1 2">R1</strain>
    </source>
</reference>
<keyword evidence="2" id="KW-1185">Reference proteome</keyword>
<protein>
    <submittedName>
        <fullName evidence="1">Uncharacterized protein</fullName>
    </submittedName>
</protein>
<sequence>MSTTGAATKTLGRLAPFLLDYLRPLFKANALLPGGLLRTLAFFSNRKWQFLSAGLTAGR</sequence>
<dbReference type="Proteomes" id="UP000215086">
    <property type="component" value="Chromosome"/>
</dbReference>
<name>A0A286RBT2_9BACT</name>
<gene>
    <name evidence="1" type="ORF">THTE_0820</name>
</gene>
<evidence type="ECO:0000313" key="2">
    <source>
        <dbReference type="Proteomes" id="UP000215086"/>
    </source>
</evidence>
<organism evidence="1 2">
    <name type="scientific">Thermogutta terrifontis</name>
    <dbReference type="NCBI Taxonomy" id="1331910"/>
    <lineage>
        <taxon>Bacteria</taxon>
        <taxon>Pseudomonadati</taxon>
        <taxon>Planctomycetota</taxon>
        <taxon>Planctomycetia</taxon>
        <taxon>Pirellulales</taxon>
        <taxon>Thermoguttaceae</taxon>
        <taxon>Thermogutta</taxon>
    </lineage>
</organism>
<proteinExistence type="predicted"/>
<dbReference type="AlphaFoldDB" id="A0A286RBT2"/>
<evidence type="ECO:0000313" key="1">
    <source>
        <dbReference type="EMBL" id="ASV73422.1"/>
    </source>
</evidence>
<accession>A0A286RBT2</accession>
<dbReference type="KEGG" id="ttf:THTE_0820"/>